<keyword evidence="4" id="KW-0032">Aminotransferase</keyword>
<dbReference type="InterPro" id="IPR005814">
    <property type="entry name" value="Aminotrans_3"/>
</dbReference>
<comment type="similarity">
    <text evidence="1 3">Belongs to the class-III pyridoxal-phosphate-dependent aminotransferase family.</text>
</comment>
<dbReference type="InterPro" id="IPR015422">
    <property type="entry name" value="PyrdxlP-dep_Trfase_small"/>
</dbReference>
<evidence type="ECO:0000256" key="3">
    <source>
        <dbReference type="RuleBase" id="RU003560"/>
    </source>
</evidence>
<dbReference type="GO" id="GO:0008483">
    <property type="term" value="F:transaminase activity"/>
    <property type="evidence" value="ECO:0007669"/>
    <property type="project" value="UniProtKB-KW"/>
</dbReference>
<keyword evidence="4" id="KW-0808">Transferase</keyword>
<keyword evidence="2 3" id="KW-0663">Pyridoxal phosphate</keyword>
<gene>
    <name evidence="4" type="ORF">LV75_003461</name>
</gene>
<dbReference type="CDD" id="cd00610">
    <property type="entry name" value="OAT_like"/>
    <property type="match status" value="1"/>
</dbReference>
<reference evidence="4 5" key="1">
    <citation type="submission" date="2022-06" db="EMBL/GenBank/DDBJ databases">
        <title>Genomic Encyclopedia of Archaeal and Bacterial Type Strains, Phase II (KMG-II): from individual species to whole genera.</title>
        <authorList>
            <person name="Goeker M."/>
        </authorList>
    </citation>
    <scope>NUCLEOTIDE SEQUENCE [LARGE SCALE GENOMIC DNA]</scope>
    <source>
        <strain evidence="4 5">DSM 44255</strain>
    </source>
</reference>
<dbReference type="Proteomes" id="UP001205185">
    <property type="component" value="Unassembled WGS sequence"/>
</dbReference>
<dbReference type="EMBL" id="JAMTCO010000008">
    <property type="protein sequence ID" value="MCP2270949.1"/>
    <property type="molecule type" value="Genomic_DNA"/>
</dbReference>
<accession>A0ABT1IEG0</accession>
<name>A0ABT1IEG0_9PSEU</name>
<dbReference type="InterPro" id="IPR049704">
    <property type="entry name" value="Aminotrans_3_PPA_site"/>
</dbReference>
<dbReference type="PANTHER" id="PTHR43094">
    <property type="entry name" value="AMINOTRANSFERASE"/>
    <property type="match status" value="1"/>
</dbReference>
<dbReference type="Gene3D" id="3.90.1150.10">
    <property type="entry name" value="Aspartate Aminotransferase, domain 1"/>
    <property type="match status" value="1"/>
</dbReference>
<evidence type="ECO:0000313" key="4">
    <source>
        <dbReference type="EMBL" id="MCP2270949.1"/>
    </source>
</evidence>
<sequence length="457" mass="48632">MTTTGIDSTAVSVAEWEDLDRRHVIHPHQSGASPQRTVVVRGSGSTVWDAGGTELLDVSGGGNWACQVGHGREELVTALSEQAGQLAYFSGFFGFTNDKAVRLAVRLSELAPEGLSRVFFTCGGSEGVETAIKVARLYHHHRGDTDRTWIISRQLAYHGATYGSGTATGFAPMHQGIGPNLPHVEKVSAPYPYRAEDLYGGQDTTEFLLAELAETIERLGADNIAAMIGEPVMGGGGILTPPPDYWPRVRELLSAHGILLIADEVVTAFGRTGTWFDSAARGMRPDLIVTAKGLTSGYAPLGAVLIREDIAETVAGEGAYFFHGHTYSAHPTACAVALANLDVIERDGLLERAKEIGEWFAELLAPLAELPVVGDIRIEGATAGIELVADRATREPIMAGNVTTELREAHGVILRDYGPTLVLSPPLVLRRDEAERAALALAEVLGRLGTDGQVAGA</sequence>
<organism evidence="4 5">
    <name type="scientific">Actinokineospora diospyrosa</name>
    <dbReference type="NCBI Taxonomy" id="103728"/>
    <lineage>
        <taxon>Bacteria</taxon>
        <taxon>Bacillati</taxon>
        <taxon>Actinomycetota</taxon>
        <taxon>Actinomycetes</taxon>
        <taxon>Pseudonocardiales</taxon>
        <taxon>Pseudonocardiaceae</taxon>
        <taxon>Actinokineospora</taxon>
    </lineage>
</organism>
<comment type="caution">
    <text evidence="4">The sequence shown here is derived from an EMBL/GenBank/DDBJ whole genome shotgun (WGS) entry which is preliminary data.</text>
</comment>
<evidence type="ECO:0000313" key="5">
    <source>
        <dbReference type="Proteomes" id="UP001205185"/>
    </source>
</evidence>
<dbReference type="InterPro" id="IPR015421">
    <property type="entry name" value="PyrdxlP-dep_Trfase_major"/>
</dbReference>
<proteinExistence type="inferred from homology"/>
<dbReference type="PROSITE" id="PS00600">
    <property type="entry name" value="AA_TRANSFER_CLASS_3"/>
    <property type="match status" value="1"/>
</dbReference>
<dbReference type="Gene3D" id="3.40.640.10">
    <property type="entry name" value="Type I PLP-dependent aspartate aminotransferase-like (Major domain)"/>
    <property type="match status" value="1"/>
</dbReference>
<evidence type="ECO:0000256" key="1">
    <source>
        <dbReference type="ARBA" id="ARBA00008954"/>
    </source>
</evidence>
<protein>
    <submittedName>
        <fullName evidence="4">Putrescine aminotransferase</fullName>
    </submittedName>
</protein>
<dbReference type="Pfam" id="PF00202">
    <property type="entry name" value="Aminotran_3"/>
    <property type="match status" value="1"/>
</dbReference>
<dbReference type="SUPFAM" id="SSF53383">
    <property type="entry name" value="PLP-dependent transferases"/>
    <property type="match status" value="1"/>
</dbReference>
<evidence type="ECO:0000256" key="2">
    <source>
        <dbReference type="ARBA" id="ARBA00022898"/>
    </source>
</evidence>
<keyword evidence="5" id="KW-1185">Reference proteome</keyword>
<dbReference type="PANTHER" id="PTHR43094:SF1">
    <property type="entry name" value="AMINOTRANSFERASE CLASS-III"/>
    <property type="match status" value="1"/>
</dbReference>
<dbReference type="InterPro" id="IPR015424">
    <property type="entry name" value="PyrdxlP-dep_Trfase"/>
</dbReference>
<dbReference type="RefSeq" id="WP_253887909.1">
    <property type="nucleotide sequence ID" value="NZ_BAAAVB010000013.1"/>
</dbReference>